<evidence type="ECO:0000313" key="2">
    <source>
        <dbReference type="EMBL" id="EXB29256.1"/>
    </source>
</evidence>
<gene>
    <name evidence="2" type="ORF">L484_006930</name>
</gene>
<proteinExistence type="predicted"/>
<protein>
    <submittedName>
        <fullName evidence="2">Uncharacterized protein</fullName>
    </submittedName>
</protein>
<evidence type="ECO:0000256" key="1">
    <source>
        <dbReference type="SAM" id="MobiDB-lite"/>
    </source>
</evidence>
<sequence>MAAADEVLRLKLPENVEVSGDSPSELHVLAVDDSLVDIKTVAGVDGIQEREENRKEKSEKMKTT</sequence>
<dbReference type="AlphaFoldDB" id="W9QDL4"/>
<keyword evidence="3" id="KW-1185">Reference proteome</keyword>
<accession>W9QDL4</accession>
<organism evidence="2 3">
    <name type="scientific">Morus notabilis</name>
    <dbReference type="NCBI Taxonomy" id="981085"/>
    <lineage>
        <taxon>Eukaryota</taxon>
        <taxon>Viridiplantae</taxon>
        <taxon>Streptophyta</taxon>
        <taxon>Embryophyta</taxon>
        <taxon>Tracheophyta</taxon>
        <taxon>Spermatophyta</taxon>
        <taxon>Magnoliopsida</taxon>
        <taxon>eudicotyledons</taxon>
        <taxon>Gunneridae</taxon>
        <taxon>Pentapetalae</taxon>
        <taxon>rosids</taxon>
        <taxon>fabids</taxon>
        <taxon>Rosales</taxon>
        <taxon>Moraceae</taxon>
        <taxon>Moreae</taxon>
        <taxon>Morus</taxon>
    </lineage>
</organism>
<reference evidence="3" key="1">
    <citation type="submission" date="2013-01" db="EMBL/GenBank/DDBJ databases">
        <title>Draft Genome Sequence of a Mulberry Tree, Morus notabilis C.K. Schneid.</title>
        <authorList>
            <person name="He N."/>
            <person name="Zhao S."/>
        </authorList>
    </citation>
    <scope>NUCLEOTIDE SEQUENCE</scope>
</reference>
<feature type="compositionally biased region" description="Basic and acidic residues" evidence="1">
    <location>
        <begin position="47"/>
        <end position="64"/>
    </location>
</feature>
<feature type="region of interest" description="Disordered" evidence="1">
    <location>
        <begin position="45"/>
        <end position="64"/>
    </location>
</feature>
<dbReference type="Proteomes" id="UP000030645">
    <property type="component" value="Unassembled WGS sequence"/>
</dbReference>
<dbReference type="EMBL" id="KE343432">
    <property type="protein sequence ID" value="EXB29256.1"/>
    <property type="molecule type" value="Genomic_DNA"/>
</dbReference>
<name>W9QDL4_9ROSA</name>
<evidence type="ECO:0000313" key="3">
    <source>
        <dbReference type="Proteomes" id="UP000030645"/>
    </source>
</evidence>